<proteinExistence type="predicted"/>
<evidence type="ECO:0000313" key="2">
    <source>
        <dbReference type="Proteomes" id="UP001209854"/>
    </source>
</evidence>
<dbReference type="EMBL" id="JAPFCC010000002">
    <property type="protein sequence ID" value="MCW7556491.1"/>
    <property type="molecule type" value="Genomic_DNA"/>
</dbReference>
<organism evidence="1 2">
    <name type="scientific">Endozoicomonas gorgoniicola</name>
    <dbReference type="NCBI Taxonomy" id="1234144"/>
    <lineage>
        <taxon>Bacteria</taxon>
        <taxon>Pseudomonadati</taxon>
        <taxon>Pseudomonadota</taxon>
        <taxon>Gammaproteobacteria</taxon>
        <taxon>Oceanospirillales</taxon>
        <taxon>Endozoicomonadaceae</taxon>
        <taxon>Endozoicomonas</taxon>
    </lineage>
</organism>
<dbReference type="Proteomes" id="UP001209854">
    <property type="component" value="Unassembled WGS sequence"/>
</dbReference>
<gene>
    <name evidence="1" type="ORF">NX722_28415</name>
</gene>
<reference evidence="1 2" key="1">
    <citation type="submission" date="2022-10" db="EMBL/GenBank/DDBJ databases">
        <title>High-quality genome sequences of two octocoral-associated bacteria, Endozoicomonas euniceicola EF212 and Endozoicomonas gorgoniicola PS125.</title>
        <authorList>
            <person name="Chiou Y.-J."/>
            <person name="Chen Y.-H."/>
        </authorList>
    </citation>
    <scope>NUCLEOTIDE SEQUENCE [LARGE SCALE GENOMIC DNA]</scope>
    <source>
        <strain evidence="1 2">PS125</strain>
    </source>
</reference>
<dbReference type="NCBIfam" id="TIGR04387">
    <property type="entry name" value="capsid_maj_N4"/>
    <property type="match status" value="1"/>
</dbReference>
<comment type="caution">
    <text evidence="1">The sequence shown here is derived from an EMBL/GenBank/DDBJ whole genome shotgun (WGS) entry which is preliminary data.</text>
</comment>
<sequence>MTTTTYGDISQRTAAYAATEMLSHADSITVLSKYGLHKPVPKNKAQSVKFRRAIPFPLATTPLQEGVTPAGHKMAYEDVPATLKQYGDFVTITDVVQDEAEDPVLRDASQLNGEQAGSTLEAIIWGVLAAGTNVFRAGSVATRADIDASLDRGLQRKVTKGLKANKGKHITSMVGASVKISTEPVAPAFIALGHTDCESDIRDMDGFVPVEKYGSMKAMPYEIGKVEDCRYILTPELTPFASSGKGGKDVYPIIYLAKEAYGCVPLKGEESIEPKVLNPNTPRGGDPLGQRGTVGWKTYFTAVRLNELWMARVEVTLGQ</sequence>
<keyword evidence="2" id="KW-1185">Reference proteome</keyword>
<evidence type="ECO:0000313" key="1">
    <source>
        <dbReference type="EMBL" id="MCW7556491.1"/>
    </source>
</evidence>
<name>A0ABT3N4F7_9GAMM</name>
<protein>
    <submittedName>
        <fullName evidence="1">N4-gp56 family major capsid protein</fullName>
    </submittedName>
</protein>
<dbReference type="RefSeq" id="WP_262568792.1">
    <property type="nucleotide sequence ID" value="NZ_CP103299.1"/>
</dbReference>
<accession>A0ABT3N4F7</accession>